<dbReference type="OrthoDB" id="2126698at2759"/>
<dbReference type="Pfam" id="PF01554">
    <property type="entry name" value="MatE"/>
    <property type="match status" value="2"/>
</dbReference>
<dbReference type="AlphaFoldDB" id="A0A0D0AM95"/>
<feature type="transmembrane region" description="Helical" evidence="6">
    <location>
        <begin position="59"/>
        <end position="77"/>
    </location>
</feature>
<keyword evidence="3 6" id="KW-0812">Transmembrane</keyword>
<dbReference type="HOGENOM" id="CLU_012893_1_2_1"/>
<feature type="transmembrane region" description="Helical" evidence="6">
    <location>
        <begin position="207"/>
        <end position="228"/>
    </location>
</feature>
<feature type="transmembrane region" description="Helical" evidence="6">
    <location>
        <begin position="123"/>
        <end position="143"/>
    </location>
</feature>
<dbReference type="GO" id="GO:1990961">
    <property type="term" value="P:xenobiotic detoxification by transmembrane export across the plasma membrane"/>
    <property type="evidence" value="ECO:0007669"/>
    <property type="project" value="InterPro"/>
</dbReference>
<reference evidence="8" key="2">
    <citation type="submission" date="2015-01" db="EMBL/GenBank/DDBJ databases">
        <title>Evolutionary Origins and Diversification of the Mycorrhizal Mutualists.</title>
        <authorList>
            <consortium name="DOE Joint Genome Institute"/>
            <consortium name="Mycorrhizal Genomics Consortium"/>
            <person name="Kohler A."/>
            <person name="Kuo A."/>
            <person name="Nagy L.G."/>
            <person name="Floudas D."/>
            <person name="Copeland A."/>
            <person name="Barry K.W."/>
            <person name="Cichocki N."/>
            <person name="Veneault-Fourrey C."/>
            <person name="LaButti K."/>
            <person name="Lindquist E.A."/>
            <person name="Lipzen A."/>
            <person name="Lundell T."/>
            <person name="Morin E."/>
            <person name="Murat C."/>
            <person name="Riley R."/>
            <person name="Ohm R."/>
            <person name="Sun H."/>
            <person name="Tunlid A."/>
            <person name="Henrissat B."/>
            <person name="Grigoriev I.V."/>
            <person name="Hibbett D.S."/>
            <person name="Martin F."/>
        </authorList>
    </citation>
    <scope>NUCLEOTIDE SEQUENCE [LARGE SCALE GENOMIC DNA]</scope>
    <source>
        <strain evidence="8">UH-Slu-Lm8-n1</strain>
    </source>
</reference>
<name>A0A0D0AM95_9AGAM</name>
<dbReference type="STRING" id="930992.A0A0D0AM95"/>
<reference evidence="7 8" key="1">
    <citation type="submission" date="2014-04" db="EMBL/GenBank/DDBJ databases">
        <authorList>
            <consortium name="DOE Joint Genome Institute"/>
            <person name="Kuo A."/>
            <person name="Ruytinx J."/>
            <person name="Rineau F."/>
            <person name="Colpaert J."/>
            <person name="Kohler A."/>
            <person name="Nagy L.G."/>
            <person name="Floudas D."/>
            <person name="Copeland A."/>
            <person name="Barry K.W."/>
            <person name="Cichocki N."/>
            <person name="Veneault-Fourrey C."/>
            <person name="LaButti K."/>
            <person name="Lindquist E.A."/>
            <person name="Lipzen A."/>
            <person name="Lundell T."/>
            <person name="Morin E."/>
            <person name="Murat C."/>
            <person name="Sun H."/>
            <person name="Tunlid A."/>
            <person name="Henrissat B."/>
            <person name="Grigoriev I.V."/>
            <person name="Hibbett D.S."/>
            <person name="Martin F."/>
            <person name="Nordberg H.P."/>
            <person name="Cantor M.N."/>
            <person name="Hua S.X."/>
        </authorList>
    </citation>
    <scope>NUCLEOTIDE SEQUENCE [LARGE SCALE GENOMIC DNA]</scope>
    <source>
        <strain evidence="7 8">UH-Slu-Lm8-n1</strain>
    </source>
</reference>
<feature type="transmembrane region" description="Helical" evidence="6">
    <location>
        <begin position="277"/>
        <end position="300"/>
    </location>
</feature>
<feature type="transmembrane region" description="Helical" evidence="6">
    <location>
        <begin position="163"/>
        <end position="186"/>
    </location>
</feature>
<keyword evidence="5 6" id="KW-0472">Membrane</keyword>
<evidence type="ECO:0000313" key="8">
    <source>
        <dbReference type="Proteomes" id="UP000054485"/>
    </source>
</evidence>
<protein>
    <recommendedName>
        <fullName evidence="9">MATE efflux family protein</fullName>
    </recommendedName>
</protein>
<dbReference type="EMBL" id="KN835225">
    <property type="protein sequence ID" value="KIK42951.1"/>
    <property type="molecule type" value="Genomic_DNA"/>
</dbReference>
<dbReference type="NCBIfam" id="TIGR00797">
    <property type="entry name" value="matE"/>
    <property type="match status" value="1"/>
</dbReference>
<dbReference type="InParanoid" id="A0A0D0AM95"/>
<sequence length="350" mass="38095">MVWFNIESILLLLRQDPEVSRLAAVYLKWSSFGLPAYSFNCISRRYFQSQGHFAVPTKIILVVAPINALLNYVFVWGPEPIRIGFIGAPIATSISFNLISISSVIYGIFYVERTAWCPISVRSFTSLGCLVKLGLAGVGQTASEWWSWELNNLAASLLGPTALAAQSILLISSTFTFQAPFALSLATSVRIGNLLGEKQARRAGVSAYAAIALAVGISVIWSTMFMSFRQSWAYIVNDDPRVVALVASILPLVATYQVFDGIAAVTGGVLRAQGKQLIGALLNISAYYGIGIPFGVWLAFKMDTGVVGLWMGITVALVYCSAWGTYLCISADWQKEVKKALDRLAFDSKN</sequence>
<dbReference type="PANTHER" id="PTHR11206">
    <property type="entry name" value="MULTIDRUG RESISTANCE PROTEIN"/>
    <property type="match status" value="1"/>
</dbReference>
<organism evidence="7 8">
    <name type="scientific">Suillus luteus UH-Slu-Lm8-n1</name>
    <dbReference type="NCBI Taxonomy" id="930992"/>
    <lineage>
        <taxon>Eukaryota</taxon>
        <taxon>Fungi</taxon>
        <taxon>Dikarya</taxon>
        <taxon>Basidiomycota</taxon>
        <taxon>Agaricomycotina</taxon>
        <taxon>Agaricomycetes</taxon>
        <taxon>Agaricomycetidae</taxon>
        <taxon>Boletales</taxon>
        <taxon>Suillineae</taxon>
        <taxon>Suillaceae</taxon>
        <taxon>Suillus</taxon>
    </lineage>
</organism>
<proteinExistence type="inferred from homology"/>
<comment type="similarity">
    <text evidence="2">Belongs to the multi antimicrobial extrusion (MATE) (TC 2.A.66.1) family.</text>
</comment>
<evidence type="ECO:0000256" key="2">
    <source>
        <dbReference type="ARBA" id="ARBA00010199"/>
    </source>
</evidence>
<feature type="transmembrane region" description="Helical" evidence="6">
    <location>
        <begin position="248"/>
        <end position="270"/>
    </location>
</feature>
<evidence type="ECO:0000256" key="4">
    <source>
        <dbReference type="ARBA" id="ARBA00022989"/>
    </source>
</evidence>
<evidence type="ECO:0000256" key="5">
    <source>
        <dbReference type="ARBA" id="ARBA00023136"/>
    </source>
</evidence>
<dbReference type="Proteomes" id="UP000054485">
    <property type="component" value="Unassembled WGS sequence"/>
</dbReference>
<dbReference type="GO" id="GO:0015297">
    <property type="term" value="F:antiporter activity"/>
    <property type="evidence" value="ECO:0007669"/>
    <property type="project" value="InterPro"/>
</dbReference>
<dbReference type="GO" id="GO:0042910">
    <property type="term" value="F:xenobiotic transmembrane transporter activity"/>
    <property type="evidence" value="ECO:0007669"/>
    <property type="project" value="InterPro"/>
</dbReference>
<dbReference type="InterPro" id="IPR045069">
    <property type="entry name" value="MATE_euk"/>
</dbReference>
<dbReference type="InterPro" id="IPR002528">
    <property type="entry name" value="MATE_fam"/>
</dbReference>
<evidence type="ECO:0000313" key="7">
    <source>
        <dbReference type="EMBL" id="KIK42951.1"/>
    </source>
</evidence>
<evidence type="ECO:0000256" key="3">
    <source>
        <dbReference type="ARBA" id="ARBA00022692"/>
    </source>
</evidence>
<gene>
    <name evidence="7" type="ORF">CY34DRAFT_804359</name>
</gene>
<dbReference type="CDD" id="cd13132">
    <property type="entry name" value="MATE_eukaryotic"/>
    <property type="match status" value="1"/>
</dbReference>
<feature type="transmembrane region" description="Helical" evidence="6">
    <location>
        <begin position="306"/>
        <end position="329"/>
    </location>
</feature>
<evidence type="ECO:0000256" key="6">
    <source>
        <dbReference type="SAM" id="Phobius"/>
    </source>
</evidence>
<keyword evidence="8" id="KW-1185">Reference proteome</keyword>
<accession>A0A0D0AM95</accession>
<keyword evidence="4 6" id="KW-1133">Transmembrane helix</keyword>
<feature type="transmembrane region" description="Helical" evidence="6">
    <location>
        <begin position="83"/>
        <end position="111"/>
    </location>
</feature>
<comment type="subcellular location">
    <subcellularLocation>
        <location evidence="1">Membrane</location>
        <topology evidence="1">Multi-pass membrane protein</topology>
    </subcellularLocation>
</comment>
<evidence type="ECO:0000256" key="1">
    <source>
        <dbReference type="ARBA" id="ARBA00004141"/>
    </source>
</evidence>
<dbReference type="FunCoup" id="A0A0D0AM95">
    <property type="interactions" value="116"/>
</dbReference>
<dbReference type="GO" id="GO:0016020">
    <property type="term" value="C:membrane"/>
    <property type="evidence" value="ECO:0007669"/>
    <property type="project" value="UniProtKB-SubCell"/>
</dbReference>
<evidence type="ECO:0008006" key="9">
    <source>
        <dbReference type="Google" id="ProtNLM"/>
    </source>
</evidence>